<name>A0A7R8MJC7_9CAUD</name>
<dbReference type="EMBL" id="LR881104">
    <property type="protein sequence ID" value="CAD5236031.1"/>
    <property type="molecule type" value="Genomic_DNA"/>
</dbReference>
<accession>A0A7R8MJC7</accession>
<dbReference type="Proteomes" id="UP000596247">
    <property type="component" value="Chromosome"/>
</dbReference>
<protein>
    <submittedName>
        <fullName evidence="1">Uncharacterized protein</fullName>
    </submittedName>
</protein>
<gene>
    <name evidence="1" type="ORF">LLCLJKAH_00042</name>
</gene>
<organism evidence="1 2">
    <name type="scientific">Klebsiella phage vB_KvM-Eowyn</name>
    <dbReference type="NCBI Taxonomy" id="2762819"/>
    <lineage>
        <taxon>Viruses</taxon>
        <taxon>Duplodnaviria</taxon>
        <taxon>Heunggongvirae</taxon>
        <taxon>Uroviricota</taxon>
        <taxon>Caudoviricetes</taxon>
        <taxon>Chimalliviridae</taxon>
        <taxon>Eowynvirus</taxon>
        <taxon>Eowynvirus eowyn</taxon>
    </lineage>
</organism>
<reference evidence="1 2" key="1">
    <citation type="submission" date="2020-09" db="EMBL/GenBank/DDBJ databases">
        <authorList>
            <person name="Jameson E."/>
        </authorList>
    </citation>
    <scope>NUCLEOTIDE SEQUENCE [LARGE SCALE GENOMIC DNA]</scope>
</reference>
<sequence>MSLIIKRTEHTKLVDSLRLHHTRAKMALNANSHYTWEARRHNLRDIITICFQAGDRKVRIVDTNLSIDTLTPWPGFYELPALSLGVVKDEEYYNGWNIADRLSVLLNVPLPGPSGGEYAFNDTQYPYLLTPRDDYTELCITGAIECANGDIGIYLRDFPYSP</sequence>
<proteinExistence type="predicted"/>
<evidence type="ECO:0000313" key="2">
    <source>
        <dbReference type="Proteomes" id="UP000596247"/>
    </source>
</evidence>
<keyword evidence="2" id="KW-1185">Reference proteome</keyword>
<evidence type="ECO:0000313" key="1">
    <source>
        <dbReference type="EMBL" id="CAD5236031.1"/>
    </source>
</evidence>